<evidence type="ECO:0000256" key="1">
    <source>
        <dbReference type="ARBA" id="ARBA00004141"/>
    </source>
</evidence>
<keyword evidence="2 9" id="KW-0813">Transport</keyword>
<dbReference type="PANTHER" id="PTHR42865">
    <property type="entry name" value="PROTON/GLUTAMATE-ASPARTATE SYMPORTER"/>
    <property type="match status" value="1"/>
</dbReference>
<dbReference type="PANTHER" id="PTHR42865:SF8">
    <property type="entry name" value="SERINE_THREONINE TRANSPORTER SSTT"/>
    <property type="match status" value="1"/>
</dbReference>
<evidence type="ECO:0000256" key="7">
    <source>
        <dbReference type="ARBA" id="ARBA00022989"/>
    </source>
</evidence>
<dbReference type="FunFam" id="1.10.3860.10:FF:000003">
    <property type="entry name" value="Serine/threonine transporter sstT"/>
    <property type="match status" value="1"/>
</dbReference>
<comment type="subcellular location">
    <subcellularLocation>
        <location evidence="9">Cell membrane</location>
        <topology evidence="9">Multi-pass membrane protein</topology>
    </subcellularLocation>
    <subcellularLocation>
        <location evidence="1">Membrane</location>
        <topology evidence="1">Multi-pass membrane protein</topology>
    </subcellularLocation>
</comment>
<dbReference type="GO" id="GO:0032329">
    <property type="term" value="P:serine transport"/>
    <property type="evidence" value="ECO:0007669"/>
    <property type="project" value="InterPro"/>
</dbReference>
<evidence type="ECO:0000256" key="3">
    <source>
        <dbReference type="ARBA" id="ARBA00022475"/>
    </source>
</evidence>
<sequence>MSESRNPQALLASTLNKVPFIMQILAGLIIGVIIGAIYPNDHTVLPTMGSLFVKALKSVAPILVFVLVAAAIARHEKGTQSNMRPIVVVYFISMVLASTLALSMSYIFPSTFSELASAADDLSPPQGIAEVLTNFVNQAIDNPVTALMNGNYIAILFWAIALGLMFRTAHDNTKKVLEDLTQSVAGVVRIIIRFAPLGVMGLVYSSVTQEGGFANLLNYVHVLLVLIGSMLLIGFVLNAGIVYYMTRENPYPLIFTCVARSGVTAFFTRSSAANLPVNLALCEKLNLPRETYTISIPLGATINMSGAAVTIVIMTMAAVHTLGIEVDFFSALLMSISAVLCACGASGVAGGSLMLIPLACSIFGIGNDVAMQIVGIGFIIGVLQDSTETALNSFTDVLFTAAVCKRAQRLQKKAEQKAAAQ</sequence>
<dbReference type="EMBL" id="UAPV01000001">
    <property type="protein sequence ID" value="SPT69816.1"/>
    <property type="molecule type" value="Genomic_DNA"/>
</dbReference>
<dbReference type="HAMAP" id="MF_01582">
    <property type="entry name" value="Ser_Thr_transp_SstT"/>
    <property type="match status" value="1"/>
</dbReference>
<keyword evidence="5 9" id="KW-0769">Symport</keyword>
<comment type="function">
    <text evidence="9">Involved in the import of serine and threonine into the cell, with the concomitant import of sodium (symport system).</text>
</comment>
<dbReference type="Pfam" id="PF00375">
    <property type="entry name" value="SDF"/>
    <property type="match status" value="1"/>
</dbReference>
<feature type="transmembrane region" description="Helical" evidence="9">
    <location>
        <begin position="85"/>
        <end position="108"/>
    </location>
</feature>
<evidence type="ECO:0000256" key="9">
    <source>
        <dbReference type="HAMAP-Rule" id="MF_01582"/>
    </source>
</evidence>
<evidence type="ECO:0000256" key="6">
    <source>
        <dbReference type="ARBA" id="ARBA00022970"/>
    </source>
</evidence>
<keyword evidence="7 9" id="KW-1133">Transmembrane helix</keyword>
<evidence type="ECO:0000256" key="2">
    <source>
        <dbReference type="ARBA" id="ARBA00022448"/>
    </source>
</evidence>
<feature type="transmembrane region" description="Helical" evidence="9">
    <location>
        <begin position="292"/>
        <end position="319"/>
    </location>
</feature>
<accession>A0A2X0X1I7</accession>
<keyword evidence="6 9" id="KW-0029">Amino-acid transport</keyword>
<feature type="transmembrane region" description="Helical" evidence="9">
    <location>
        <begin position="20"/>
        <end position="39"/>
    </location>
</feature>
<dbReference type="GO" id="GO:0005886">
    <property type="term" value="C:plasma membrane"/>
    <property type="evidence" value="ECO:0007669"/>
    <property type="project" value="UniProtKB-SubCell"/>
</dbReference>
<comment type="catalytic activity">
    <reaction evidence="9">
        <text>L-serine(in) + Na(+)(in) = L-serine(out) + Na(+)(out)</text>
        <dbReference type="Rhea" id="RHEA:29575"/>
        <dbReference type="ChEBI" id="CHEBI:29101"/>
        <dbReference type="ChEBI" id="CHEBI:33384"/>
    </reaction>
</comment>
<dbReference type="PRINTS" id="PR00173">
    <property type="entry name" value="EDTRNSPORT"/>
</dbReference>
<comment type="similarity">
    <text evidence="9">Belongs to the dicarboxylate/amino acid:cation symporter (DAACS) (TC 2.A.23) family.</text>
</comment>
<feature type="transmembrane region" description="Helical" evidence="9">
    <location>
        <begin position="219"/>
        <end position="244"/>
    </location>
</feature>
<protein>
    <recommendedName>
        <fullName evidence="9">Serine/threonine transporter SstT</fullName>
    </recommendedName>
    <alternativeName>
        <fullName evidence="9">Na(+)/serine-threonine symporter</fullName>
    </alternativeName>
</protein>
<keyword evidence="4 9" id="KW-0812">Transmembrane</keyword>
<name>A0A2X0X1I7_9GAMM</name>
<evidence type="ECO:0000256" key="5">
    <source>
        <dbReference type="ARBA" id="ARBA00022847"/>
    </source>
</evidence>
<gene>
    <name evidence="9 10" type="primary">sstT</name>
    <name evidence="10" type="ORF">NCTC13093_01203</name>
</gene>
<dbReference type="OrthoDB" id="9768885at2"/>
<comment type="catalytic activity">
    <reaction evidence="9">
        <text>L-threonine(in) + Na(+)(in) = L-threonine(out) + Na(+)(out)</text>
        <dbReference type="Rhea" id="RHEA:69999"/>
        <dbReference type="ChEBI" id="CHEBI:29101"/>
        <dbReference type="ChEBI" id="CHEBI:57926"/>
    </reaction>
</comment>
<dbReference type="InterPro" id="IPR036458">
    <property type="entry name" value="Na:dicarbo_symporter_sf"/>
</dbReference>
<dbReference type="Gene3D" id="1.10.3860.10">
    <property type="entry name" value="Sodium:dicarboxylate symporter"/>
    <property type="match status" value="1"/>
</dbReference>
<keyword evidence="3 9" id="KW-1003">Cell membrane</keyword>
<dbReference type="SUPFAM" id="SSF118215">
    <property type="entry name" value="Proton glutamate symport protein"/>
    <property type="match status" value="1"/>
</dbReference>
<dbReference type="NCBIfam" id="NF010151">
    <property type="entry name" value="PRK13628.1"/>
    <property type="match status" value="1"/>
</dbReference>
<feature type="transmembrane region" description="Helical" evidence="9">
    <location>
        <begin position="190"/>
        <end position="207"/>
    </location>
</feature>
<evidence type="ECO:0000256" key="8">
    <source>
        <dbReference type="ARBA" id="ARBA00023136"/>
    </source>
</evidence>
<reference evidence="10 11" key="1">
    <citation type="submission" date="2018-06" db="EMBL/GenBank/DDBJ databases">
        <authorList>
            <consortium name="Pathogen Informatics"/>
            <person name="Doyle S."/>
        </authorList>
    </citation>
    <scope>NUCLEOTIDE SEQUENCE [LARGE SCALE GENOMIC DNA]</scope>
    <source>
        <strain evidence="10 11">NCTC13093</strain>
    </source>
</reference>
<evidence type="ECO:0000313" key="11">
    <source>
        <dbReference type="Proteomes" id="UP000250086"/>
    </source>
</evidence>
<dbReference type="GO" id="GO:0005295">
    <property type="term" value="F:neutral L-amino acid:sodium symporter activity"/>
    <property type="evidence" value="ECO:0007669"/>
    <property type="project" value="TreeGrafter"/>
</dbReference>
<evidence type="ECO:0000256" key="4">
    <source>
        <dbReference type="ARBA" id="ARBA00022692"/>
    </source>
</evidence>
<feature type="transmembrane region" description="Helical" evidence="9">
    <location>
        <begin position="152"/>
        <end position="169"/>
    </location>
</feature>
<feature type="transmembrane region" description="Helical" evidence="9">
    <location>
        <begin position="51"/>
        <end position="73"/>
    </location>
</feature>
<proteinExistence type="inferred from homology"/>
<dbReference type="InterPro" id="IPR023025">
    <property type="entry name" value="Ser_Thr_transp_SstT"/>
</dbReference>
<dbReference type="AlphaFoldDB" id="A0A2X0X1I7"/>
<dbReference type="InterPro" id="IPR001991">
    <property type="entry name" value="Na-dicarboxylate_symporter"/>
</dbReference>
<dbReference type="RefSeq" id="WP_113743955.1">
    <property type="nucleotide sequence ID" value="NZ_UAPU01000007.1"/>
</dbReference>
<keyword evidence="8 9" id="KW-0472">Membrane</keyword>
<keyword evidence="11" id="KW-1185">Reference proteome</keyword>
<evidence type="ECO:0000313" key="10">
    <source>
        <dbReference type="EMBL" id="SPT69816.1"/>
    </source>
</evidence>
<feature type="transmembrane region" description="Helical" evidence="9">
    <location>
        <begin position="331"/>
        <end position="356"/>
    </location>
</feature>
<organism evidence="10 11">
    <name type="scientific">Anaerobiospirillum thomasii</name>
    <dbReference type="NCBI Taxonomy" id="179995"/>
    <lineage>
        <taxon>Bacteria</taxon>
        <taxon>Pseudomonadati</taxon>
        <taxon>Pseudomonadota</taxon>
        <taxon>Gammaproteobacteria</taxon>
        <taxon>Aeromonadales</taxon>
        <taxon>Succinivibrionaceae</taxon>
        <taxon>Anaerobiospirillum</taxon>
    </lineage>
</organism>
<dbReference type="GO" id="GO:0015826">
    <property type="term" value="P:threonine transport"/>
    <property type="evidence" value="ECO:0007669"/>
    <property type="project" value="InterPro"/>
</dbReference>
<dbReference type="Proteomes" id="UP000250086">
    <property type="component" value="Unassembled WGS sequence"/>
</dbReference>
<feature type="transmembrane region" description="Helical" evidence="9">
    <location>
        <begin position="362"/>
        <end position="383"/>
    </location>
</feature>